<dbReference type="GO" id="GO:0016491">
    <property type="term" value="F:oxidoreductase activity"/>
    <property type="evidence" value="ECO:0007669"/>
    <property type="project" value="UniProtKB-KW"/>
</dbReference>
<keyword evidence="2 6" id="KW-0479">Metal-binding</keyword>
<dbReference type="SUPFAM" id="SSF51197">
    <property type="entry name" value="Clavaminate synthase-like"/>
    <property type="match status" value="1"/>
</dbReference>
<evidence type="ECO:0000313" key="8">
    <source>
        <dbReference type="EnsemblPlants" id="QL05p053002:mrna"/>
    </source>
</evidence>
<dbReference type="FunFam" id="2.60.120.330:FF:000001">
    <property type="entry name" value="Protein SRG1"/>
    <property type="match status" value="1"/>
</dbReference>
<sequence length="363" mass="41540">MESKTEVIPGKSIIVPSVQELTKKPIINIPARYVRDDQDPLIGSYDPSLPSVPVIDVERLDVEDYMNSELDRLHSACKDWGFFQVVNHGVSTSLLEEIRTQNESFFKLPYEEKKKLWQQPNHQEGFGQLFVVSDEQKLDWSDMFFITTRPHNIRRVDLFDKLPPKFRETLETYSIEVKKLAMTILGYMAKALKMEAEEMRELFNDGVQTMRMNYYPPCPEPDKAIGLTPHSDADALTVVFQLNETEGLQIRKEGNWVPVKPLPNAFVVNIGDSMEIVSNGIYRSIEHRATVNSTNERLSIATFHSSNLDSELGPAPSLIGPDNPANFRRVSMEKYFKDLFARKLDGKSYLHFMRTENGEGNTC</sequence>
<proteinExistence type="inferred from homology"/>
<dbReference type="OMA" id="HAACRHW"/>
<dbReference type="InParanoid" id="A0A7N2LQZ8"/>
<gene>
    <name evidence="8" type="primary">LOC115993126</name>
</gene>
<dbReference type="KEGG" id="qlo:115993126"/>
<keyword evidence="3" id="KW-0847">Vitamin C</keyword>
<dbReference type="InterPro" id="IPR050295">
    <property type="entry name" value="Plant_2OG-oxidoreductases"/>
</dbReference>
<dbReference type="GO" id="GO:0031418">
    <property type="term" value="F:L-ascorbic acid binding"/>
    <property type="evidence" value="ECO:0007669"/>
    <property type="project" value="UniProtKB-KW"/>
</dbReference>
<dbReference type="PANTHER" id="PTHR47991">
    <property type="entry name" value="OXOGLUTARATE/IRON-DEPENDENT DIOXYGENASE"/>
    <property type="match status" value="1"/>
</dbReference>
<keyword evidence="5 6" id="KW-0408">Iron</keyword>
<evidence type="ECO:0000256" key="6">
    <source>
        <dbReference type="RuleBase" id="RU003682"/>
    </source>
</evidence>
<dbReference type="InterPro" id="IPR005123">
    <property type="entry name" value="Oxoglu/Fe-dep_dioxygenase_dom"/>
</dbReference>
<dbReference type="EnsemblPlants" id="QL05p053002:mrna">
    <property type="protein sequence ID" value="QL05p053002:mrna"/>
    <property type="gene ID" value="QL05p053002"/>
</dbReference>
<evidence type="ECO:0000256" key="5">
    <source>
        <dbReference type="ARBA" id="ARBA00023004"/>
    </source>
</evidence>
<dbReference type="RefSeq" id="XP_030973266.1">
    <property type="nucleotide sequence ID" value="XM_031117406.1"/>
</dbReference>
<evidence type="ECO:0000256" key="2">
    <source>
        <dbReference type="ARBA" id="ARBA00022723"/>
    </source>
</evidence>
<organism evidence="8 9">
    <name type="scientific">Quercus lobata</name>
    <name type="common">Valley oak</name>
    <dbReference type="NCBI Taxonomy" id="97700"/>
    <lineage>
        <taxon>Eukaryota</taxon>
        <taxon>Viridiplantae</taxon>
        <taxon>Streptophyta</taxon>
        <taxon>Embryophyta</taxon>
        <taxon>Tracheophyta</taxon>
        <taxon>Spermatophyta</taxon>
        <taxon>Magnoliopsida</taxon>
        <taxon>eudicotyledons</taxon>
        <taxon>Gunneridae</taxon>
        <taxon>Pentapetalae</taxon>
        <taxon>rosids</taxon>
        <taxon>fabids</taxon>
        <taxon>Fagales</taxon>
        <taxon>Fagaceae</taxon>
        <taxon>Quercus</taxon>
    </lineage>
</organism>
<name>A0A7N2LQZ8_QUELO</name>
<dbReference type="EMBL" id="LRBV02000005">
    <property type="status" value="NOT_ANNOTATED_CDS"/>
    <property type="molecule type" value="Genomic_DNA"/>
</dbReference>
<keyword evidence="4 6" id="KW-0560">Oxidoreductase</keyword>
<dbReference type="Pfam" id="PF14226">
    <property type="entry name" value="DIOX_N"/>
    <property type="match status" value="1"/>
</dbReference>
<evidence type="ECO:0000256" key="3">
    <source>
        <dbReference type="ARBA" id="ARBA00022896"/>
    </source>
</evidence>
<protein>
    <recommendedName>
        <fullName evidence="7">Fe2OG dioxygenase domain-containing protein</fullName>
    </recommendedName>
</protein>
<evidence type="ECO:0000256" key="4">
    <source>
        <dbReference type="ARBA" id="ARBA00023002"/>
    </source>
</evidence>
<comment type="similarity">
    <text evidence="1 6">Belongs to the iron/ascorbate-dependent oxidoreductase family.</text>
</comment>
<dbReference type="OrthoDB" id="288590at2759"/>
<reference evidence="8 9" key="1">
    <citation type="journal article" date="2016" name="G3 (Bethesda)">
        <title>First Draft Assembly and Annotation of the Genome of a California Endemic Oak Quercus lobata Nee (Fagaceae).</title>
        <authorList>
            <person name="Sork V.L."/>
            <person name="Fitz-Gibbon S.T."/>
            <person name="Puiu D."/>
            <person name="Crepeau M."/>
            <person name="Gugger P.F."/>
            <person name="Sherman R."/>
            <person name="Stevens K."/>
            <person name="Langley C.H."/>
            <person name="Pellegrini M."/>
            <person name="Salzberg S.L."/>
        </authorList>
    </citation>
    <scope>NUCLEOTIDE SEQUENCE [LARGE SCALE GENOMIC DNA]</scope>
    <source>
        <strain evidence="8 9">cv. SW786</strain>
    </source>
</reference>
<dbReference type="GO" id="GO:0046872">
    <property type="term" value="F:metal ion binding"/>
    <property type="evidence" value="ECO:0007669"/>
    <property type="project" value="UniProtKB-KW"/>
</dbReference>
<dbReference type="Proteomes" id="UP000594261">
    <property type="component" value="Chromosome 5"/>
</dbReference>
<dbReference type="Gramene" id="QL05p053002:mrna">
    <property type="protein sequence ID" value="QL05p053002:mrna"/>
    <property type="gene ID" value="QL05p053002"/>
</dbReference>
<feature type="domain" description="Fe2OG dioxygenase" evidence="7">
    <location>
        <begin position="206"/>
        <end position="306"/>
    </location>
</feature>
<evidence type="ECO:0000256" key="1">
    <source>
        <dbReference type="ARBA" id="ARBA00008056"/>
    </source>
</evidence>
<dbReference type="PROSITE" id="PS51471">
    <property type="entry name" value="FE2OG_OXY"/>
    <property type="match status" value="1"/>
</dbReference>
<dbReference type="InterPro" id="IPR027443">
    <property type="entry name" value="IPNS-like_sf"/>
</dbReference>
<dbReference type="Gene3D" id="2.60.120.330">
    <property type="entry name" value="B-lactam Antibiotic, Isopenicillin N Synthase, Chain"/>
    <property type="match status" value="1"/>
</dbReference>
<dbReference type="Pfam" id="PF03171">
    <property type="entry name" value="2OG-FeII_Oxy"/>
    <property type="match status" value="1"/>
</dbReference>
<evidence type="ECO:0000313" key="9">
    <source>
        <dbReference type="Proteomes" id="UP000594261"/>
    </source>
</evidence>
<dbReference type="InterPro" id="IPR044861">
    <property type="entry name" value="IPNS-like_FE2OG_OXY"/>
</dbReference>
<dbReference type="AlphaFoldDB" id="A0A7N2LQZ8"/>
<dbReference type="GeneID" id="115993126"/>
<evidence type="ECO:0000259" key="7">
    <source>
        <dbReference type="PROSITE" id="PS51471"/>
    </source>
</evidence>
<accession>A0A7N2LQZ8</accession>
<dbReference type="InterPro" id="IPR026992">
    <property type="entry name" value="DIOX_N"/>
</dbReference>
<reference evidence="8" key="2">
    <citation type="submission" date="2021-01" db="UniProtKB">
        <authorList>
            <consortium name="EnsemblPlants"/>
        </authorList>
    </citation>
    <scope>IDENTIFICATION</scope>
</reference>
<keyword evidence="9" id="KW-1185">Reference proteome</keyword>